<organism evidence="1 2">
    <name type="scientific">Agrocybe chaxingu</name>
    <dbReference type="NCBI Taxonomy" id="84603"/>
    <lineage>
        <taxon>Eukaryota</taxon>
        <taxon>Fungi</taxon>
        <taxon>Dikarya</taxon>
        <taxon>Basidiomycota</taxon>
        <taxon>Agaricomycotina</taxon>
        <taxon>Agaricomycetes</taxon>
        <taxon>Agaricomycetidae</taxon>
        <taxon>Agaricales</taxon>
        <taxon>Agaricineae</taxon>
        <taxon>Strophariaceae</taxon>
        <taxon>Agrocybe</taxon>
    </lineage>
</organism>
<protein>
    <recommendedName>
        <fullName evidence="3">Transmembrane protein 53</fullName>
    </recommendedName>
</protein>
<dbReference type="InterPro" id="IPR008547">
    <property type="entry name" value="DUF829_TMEM53"/>
</dbReference>
<reference evidence="1" key="1">
    <citation type="submission" date="2022-07" db="EMBL/GenBank/DDBJ databases">
        <title>Genome Sequence of Agrocybe chaxingu.</title>
        <authorList>
            <person name="Buettner E."/>
        </authorList>
    </citation>
    <scope>NUCLEOTIDE SEQUENCE</scope>
    <source>
        <strain evidence="1">MP-N11</strain>
    </source>
</reference>
<dbReference type="Proteomes" id="UP001148786">
    <property type="component" value="Unassembled WGS sequence"/>
</dbReference>
<dbReference type="OrthoDB" id="77878at2759"/>
<evidence type="ECO:0008006" key="3">
    <source>
        <dbReference type="Google" id="ProtNLM"/>
    </source>
</evidence>
<dbReference type="AlphaFoldDB" id="A0A9W8K2L8"/>
<comment type="caution">
    <text evidence="1">The sequence shown here is derived from an EMBL/GenBank/DDBJ whole genome shotgun (WGS) entry which is preliminary data.</text>
</comment>
<accession>A0A9W8K2L8</accession>
<gene>
    <name evidence="1" type="ORF">NLJ89_g4526</name>
</gene>
<name>A0A9W8K2L8_9AGAR</name>
<evidence type="ECO:0000313" key="2">
    <source>
        <dbReference type="Proteomes" id="UP001148786"/>
    </source>
</evidence>
<sequence>MHQILANSGIVPIGKGIYLSRKPKDDIDVESEVAAPTVILLFGWMGAQLPHLLKYIKVYDELYPQATKIVIRSEASFFWTIKKRKNAYLAPVVEALEALGCLPPRKSSSALVRNGTIDPVLPPPKPRVLVHVFSNGPFTAAPGN</sequence>
<evidence type="ECO:0000313" key="1">
    <source>
        <dbReference type="EMBL" id="KAJ3510688.1"/>
    </source>
</evidence>
<proteinExistence type="predicted"/>
<dbReference type="EMBL" id="JANKHO010000379">
    <property type="protein sequence ID" value="KAJ3510688.1"/>
    <property type="molecule type" value="Genomic_DNA"/>
</dbReference>
<keyword evidence="2" id="KW-1185">Reference proteome</keyword>
<dbReference type="Pfam" id="PF05705">
    <property type="entry name" value="DUF829"/>
    <property type="match status" value="1"/>
</dbReference>